<proteinExistence type="predicted"/>
<sequence>MRNAPARLAALAVTASLALPGAFTGAASAAAARTPSHVHAARYVSLDDCGDPCGQWTVSMRDGSALRLPDARTHPLSKHGKPVKDRGAPIGVSGDGTRVAYVRARDGRVVVRDLRGGLFTMPADTGPARRVSDLRLSLDGASLAVVMADAPDRVYDVASARLVGTLPRGHHFVGFSGDGGEVLAAKGERHLYSFTRAGALLAHSAVPEDGPYALNADGRTVAFMKGHDKQRRVVLWDLATGKENVRVWVWMPRHQSYQMVEMLDWTANGQLTLHVEDDVMREPTRMSILLLDLATSRFTVRDRYTVRPKAWGFEACG</sequence>
<organism evidence="2 3">
    <name type="scientific">Nonomuraea pusilla</name>
    <dbReference type="NCBI Taxonomy" id="46177"/>
    <lineage>
        <taxon>Bacteria</taxon>
        <taxon>Bacillati</taxon>
        <taxon>Actinomycetota</taxon>
        <taxon>Actinomycetes</taxon>
        <taxon>Streptosporangiales</taxon>
        <taxon>Streptosporangiaceae</taxon>
        <taxon>Nonomuraea</taxon>
    </lineage>
</organism>
<evidence type="ECO:0000313" key="2">
    <source>
        <dbReference type="EMBL" id="SEM76408.1"/>
    </source>
</evidence>
<evidence type="ECO:0008006" key="4">
    <source>
        <dbReference type="Google" id="ProtNLM"/>
    </source>
</evidence>
<dbReference type="AlphaFoldDB" id="A0A1H8B2P3"/>
<name>A0A1H8B2P3_9ACTN</name>
<evidence type="ECO:0000256" key="1">
    <source>
        <dbReference type="SAM" id="SignalP"/>
    </source>
</evidence>
<evidence type="ECO:0000313" key="3">
    <source>
        <dbReference type="Proteomes" id="UP000198953"/>
    </source>
</evidence>
<accession>A0A1H8B2P3</accession>
<keyword evidence="3" id="KW-1185">Reference proteome</keyword>
<dbReference type="InterPro" id="IPR011042">
    <property type="entry name" value="6-blade_b-propeller_TolB-like"/>
</dbReference>
<dbReference type="Gene3D" id="2.120.10.30">
    <property type="entry name" value="TolB, C-terminal domain"/>
    <property type="match status" value="1"/>
</dbReference>
<dbReference type="STRING" id="46177.SAMN05660976_05975"/>
<dbReference type="SUPFAM" id="SSF82171">
    <property type="entry name" value="DPP6 N-terminal domain-like"/>
    <property type="match status" value="1"/>
</dbReference>
<reference evidence="2 3" key="1">
    <citation type="submission" date="2016-10" db="EMBL/GenBank/DDBJ databases">
        <authorList>
            <person name="de Groot N.N."/>
        </authorList>
    </citation>
    <scope>NUCLEOTIDE SEQUENCE [LARGE SCALE GENOMIC DNA]</scope>
    <source>
        <strain evidence="2 3">DSM 43357</strain>
    </source>
</reference>
<feature type="signal peptide" evidence="1">
    <location>
        <begin position="1"/>
        <end position="29"/>
    </location>
</feature>
<protein>
    <recommendedName>
        <fullName evidence="4">WD40-like Beta Propeller Repeat</fullName>
    </recommendedName>
</protein>
<gene>
    <name evidence="2" type="ORF">SAMN05660976_05975</name>
</gene>
<dbReference type="RefSeq" id="WP_091103989.1">
    <property type="nucleotide sequence ID" value="NZ_FOBF01000017.1"/>
</dbReference>
<dbReference type="OrthoDB" id="3512658at2"/>
<dbReference type="Proteomes" id="UP000198953">
    <property type="component" value="Unassembled WGS sequence"/>
</dbReference>
<keyword evidence="1" id="KW-0732">Signal</keyword>
<dbReference type="EMBL" id="FOBF01000017">
    <property type="protein sequence ID" value="SEM76408.1"/>
    <property type="molecule type" value="Genomic_DNA"/>
</dbReference>
<feature type="chain" id="PRO_5038895152" description="WD40-like Beta Propeller Repeat" evidence="1">
    <location>
        <begin position="30"/>
        <end position="317"/>
    </location>
</feature>